<dbReference type="OrthoDB" id="9811244at2"/>
<dbReference type="GO" id="GO:0046872">
    <property type="term" value="F:metal ion binding"/>
    <property type="evidence" value="ECO:0007669"/>
    <property type="project" value="InterPro"/>
</dbReference>
<dbReference type="EMBL" id="CP026095">
    <property type="protein sequence ID" value="AZV42827.1"/>
    <property type="molecule type" value="Genomic_DNA"/>
</dbReference>
<dbReference type="Gene3D" id="1.20.58.1000">
    <property type="entry name" value="Metal-sensitive repressor, helix protomer"/>
    <property type="match status" value="1"/>
</dbReference>
<reference evidence="1 2" key="1">
    <citation type="submission" date="2018-01" db="EMBL/GenBank/DDBJ databases">
        <title>Bacillus asahii Genome sequencing and assembly.</title>
        <authorList>
            <person name="Jiang H."/>
            <person name="Feng Y."/>
            <person name="Zhao F."/>
            <person name="Lin X."/>
        </authorList>
    </citation>
    <scope>NUCLEOTIDE SEQUENCE [LARGE SCALE GENOMIC DNA]</scope>
    <source>
        <strain evidence="1 2">OM18</strain>
    </source>
</reference>
<proteinExistence type="predicted"/>
<dbReference type="PANTHER" id="PTHR33677:SF3">
    <property type="entry name" value="COPPER-SENSING TRANSCRIPTIONAL REPRESSOR RICR"/>
    <property type="match status" value="1"/>
</dbReference>
<accession>A0A3Q9RMY4</accession>
<dbReference type="KEGG" id="pasa:BAOM_2218"/>
<evidence type="ECO:0000313" key="2">
    <source>
        <dbReference type="Proteomes" id="UP000283095"/>
    </source>
</evidence>
<dbReference type="Pfam" id="PF02583">
    <property type="entry name" value="Trns_repr_metal"/>
    <property type="match status" value="1"/>
</dbReference>
<protein>
    <submittedName>
        <fullName evidence="1">CsoR family transcriptional regulator</fullName>
    </submittedName>
</protein>
<dbReference type="GO" id="GO:0045892">
    <property type="term" value="P:negative regulation of DNA-templated transcription"/>
    <property type="evidence" value="ECO:0007669"/>
    <property type="project" value="UniProtKB-ARBA"/>
</dbReference>
<evidence type="ECO:0000313" key="1">
    <source>
        <dbReference type="EMBL" id="AZV42827.1"/>
    </source>
</evidence>
<dbReference type="PANTHER" id="PTHR33677">
    <property type="entry name" value="TRANSCRIPTIONAL REPRESSOR FRMR-RELATED"/>
    <property type="match status" value="1"/>
</dbReference>
<gene>
    <name evidence="1" type="ORF">BAOM_2218</name>
</gene>
<dbReference type="Proteomes" id="UP000283095">
    <property type="component" value="Chromosome"/>
</dbReference>
<organism evidence="1 2">
    <name type="scientific">Peribacillus asahii</name>
    <dbReference type="NCBI Taxonomy" id="228899"/>
    <lineage>
        <taxon>Bacteria</taxon>
        <taxon>Bacillati</taxon>
        <taxon>Bacillota</taxon>
        <taxon>Bacilli</taxon>
        <taxon>Bacillales</taxon>
        <taxon>Bacillaceae</taxon>
        <taxon>Peribacillus</taxon>
    </lineage>
</organism>
<dbReference type="InterPro" id="IPR003735">
    <property type="entry name" value="Metal_Tscrpt_repr"/>
</dbReference>
<dbReference type="GO" id="GO:0003677">
    <property type="term" value="F:DNA binding"/>
    <property type="evidence" value="ECO:0007669"/>
    <property type="project" value="InterPro"/>
</dbReference>
<dbReference type="InterPro" id="IPR038390">
    <property type="entry name" value="Metal_Tscrpt_repr_sf"/>
</dbReference>
<dbReference type="AlphaFoldDB" id="A0A3Q9RMY4"/>
<sequence>MEGRIRGIKGLIEKNTYCDDVVTQIAAAQSTLNGVAKILLEGHLKNCVVHRLNEGDSEIIDELLVTIQKLMKK</sequence>
<name>A0A3Q9RMY4_9BACI</name>
<dbReference type="CDD" id="cd10152">
    <property type="entry name" value="SaCsoR-like_DUF156"/>
    <property type="match status" value="1"/>
</dbReference>